<keyword evidence="2" id="KW-1185">Reference proteome</keyword>
<dbReference type="EMBL" id="SZPU01000062">
    <property type="protein sequence ID" value="TKI65603.1"/>
    <property type="molecule type" value="Genomic_DNA"/>
</dbReference>
<gene>
    <name evidence="1" type="ORF">FC756_16265</name>
</gene>
<organism evidence="1 2">
    <name type="scientific">Lysinibacillus mangiferihumi</name>
    <dbReference type="NCBI Taxonomy" id="1130819"/>
    <lineage>
        <taxon>Bacteria</taxon>
        <taxon>Bacillati</taxon>
        <taxon>Bacillota</taxon>
        <taxon>Bacilli</taxon>
        <taxon>Bacillales</taxon>
        <taxon>Bacillaceae</taxon>
        <taxon>Lysinibacillus</taxon>
    </lineage>
</organism>
<reference evidence="1 2" key="1">
    <citation type="submission" date="2019-04" db="EMBL/GenBank/DDBJ databases">
        <title>Lysinibacillus genome sequencing.</title>
        <authorList>
            <person name="Dunlap C."/>
        </authorList>
    </citation>
    <scope>NUCLEOTIDE SEQUENCE [LARGE SCALE GENOMIC DNA]</scope>
    <source>
        <strain evidence="1 2">CCTCC AB 2010389</strain>
    </source>
</reference>
<dbReference type="RefSeq" id="WP_107896420.1">
    <property type="nucleotide sequence ID" value="NZ_PYWM01000020.1"/>
</dbReference>
<comment type="caution">
    <text evidence="1">The sequence shown here is derived from an EMBL/GenBank/DDBJ whole genome shotgun (WGS) entry which is preliminary data.</text>
</comment>
<evidence type="ECO:0000313" key="1">
    <source>
        <dbReference type="EMBL" id="TKI65603.1"/>
    </source>
</evidence>
<accession>A0A4V5TKY6</accession>
<sequence>MLELIRKNALLTDQFAIETDTNVDSALSVVSINIVDGNVSNGFTENTGITLSLDYDELDEIIIILQQASESLKRAENRD</sequence>
<evidence type="ECO:0000313" key="2">
    <source>
        <dbReference type="Proteomes" id="UP000308744"/>
    </source>
</evidence>
<protein>
    <submittedName>
        <fullName evidence="1">Uncharacterized protein</fullName>
    </submittedName>
</protein>
<name>A0A4V5TKY6_9BACI</name>
<dbReference type="AlphaFoldDB" id="A0A4V5TKY6"/>
<dbReference type="Proteomes" id="UP000308744">
    <property type="component" value="Unassembled WGS sequence"/>
</dbReference>
<proteinExistence type="predicted"/>